<protein>
    <recommendedName>
        <fullName evidence="4">EAL domain-containing protein</fullName>
    </recommendedName>
</protein>
<dbReference type="SUPFAM" id="SSF141868">
    <property type="entry name" value="EAL domain-like"/>
    <property type="match status" value="1"/>
</dbReference>
<evidence type="ECO:0008006" key="4">
    <source>
        <dbReference type="Google" id="ProtNLM"/>
    </source>
</evidence>
<gene>
    <name evidence="2" type="ORF">FHS48_001201</name>
</gene>
<keyword evidence="3" id="KW-1185">Reference proteome</keyword>
<dbReference type="RefSeq" id="WP_184262354.1">
    <property type="nucleotide sequence ID" value="NZ_JACIIX010000003.1"/>
</dbReference>
<name>A0A7X0DL94_NOVIT</name>
<evidence type="ECO:0000313" key="2">
    <source>
        <dbReference type="EMBL" id="MBB6209793.1"/>
    </source>
</evidence>
<comment type="caution">
    <text evidence="2">The sequence shown here is derived from an EMBL/GenBank/DDBJ whole genome shotgun (WGS) entry which is preliminary data.</text>
</comment>
<proteinExistence type="predicted"/>
<feature type="region of interest" description="Disordered" evidence="1">
    <location>
        <begin position="439"/>
        <end position="458"/>
    </location>
</feature>
<evidence type="ECO:0000256" key="1">
    <source>
        <dbReference type="SAM" id="MobiDB-lite"/>
    </source>
</evidence>
<dbReference type="InterPro" id="IPR035919">
    <property type="entry name" value="EAL_sf"/>
</dbReference>
<accession>A0A7X0DL94</accession>
<sequence length="458" mass="51381">MLYRDPTHAERELIDLVERGAKTPSGRTAVHLHLSQLMPAHRPPQYLRIAARLFAPMESDAGLRVFSMSNGDIMIIGRDMPEDEIDRMIQRIKSLFSHDPLTWSDADDEDGFDPFVTWYAFEVDLDELRQVIKGLLADAEKRRRDLLKAPPHAQDLTPEKLSGLLEGLGKINIRHHLRRQPCVRVMDRKAVILFEEIYTSMADLRKAVAPETDLFSARWLFQDFSRSLDRLVLTGLPRAEVVQAPKRISLNLNLETVETREYQVLRQVLGPKPVVLEVQLIDVFTNLAKFLKVRDQLRADGDAILIDSLTPAMLGALDMRQLDPDFVKIQWASDLAAPGHPGSGDELGDIVEALGGDRVILTRCDTELAITWGLTHGIYTFQGRFMDAILGTVSINTQPQLAGVSLRDFVRWRNAVDNATRHQCPHPQALDAVQEFASPPRRGRAARAPVTPSGTGGH</sequence>
<dbReference type="AlphaFoldDB" id="A0A7X0DL94"/>
<organism evidence="2 3">
    <name type="scientific">Novispirillum itersonii</name>
    <name type="common">Aquaspirillum itersonii</name>
    <dbReference type="NCBI Taxonomy" id="189"/>
    <lineage>
        <taxon>Bacteria</taxon>
        <taxon>Pseudomonadati</taxon>
        <taxon>Pseudomonadota</taxon>
        <taxon>Alphaproteobacteria</taxon>
        <taxon>Rhodospirillales</taxon>
        <taxon>Novispirillaceae</taxon>
        <taxon>Novispirillum</taxon>
    </lineage>
</organism>
<dbReference type="EMBL" id="JACIIX010000003">
    <property type="protein sequence ID" value="MBB6209793.1"/>
    <property type="molecule type" value="Genomic_DNA"/>
</dbReference>
<reference evidence="2 3" key="1">
    <citation type="submission" date="2020-08" db="EMBL/GenBank/DDBJ databases">
        <title>Genomic Encyclopedia of Type Strains, Phase IV (KMG-IV): sequencing the most valuable type-strain genomes for metagenomic binning, comparative biology and taxonomic classification.</title>
        <authorList>
            <person name="Goeker M."/>
        </authorList>
    </citation>
    <scope>NUCLEOTIDE SEQUENCE [LARGE SCALE GENOMIC DNA]</scope>
    <source>
        <strain evidence="2 3">DSM 11590</strain>
    </source>
</reference>
<dbReference type="Proteomes" id="UP000544872">
    <property type="component" value="Unassembled WGS sequence"/>
</dbReference>
<evidence type="ECO:0000313" key="3">
    <source>
        <dbReference type="Proteomes" id="UP000544872"/>
    </source>
</evidence>